<evidence type="ECO:0000256" key="4">
    <source>
        <dbReference type="ARBA" id="ARBA00022502"/>
    </source>
</evidence>
<dbReference type="UniPathway" id="UPA00196"/>
<feature type="transmembrane region" description="Helical" evidence="8">
    <location>
        <begin position="241"/>
        <end position="260"/>
    </location>
</feature>
<keyword evidence="5 8" id="KW-0812">Transmembrane</keyword>
<comment type="caution">
    <text evidence="9">The sequence shown here is derived from an EMBL/GenBank/DDBJ whole genome shotgun (WGS) entry which is preliminary data.</text>
</comment>
<feature type="transmembrane region" description="Helical" evidence="8">
    <location>
        <begin position="310"/>
        <end position="331"/>
    </location>
</feature>
<proteinExistence type="inferred from homology"/>
<feature type="transmembrane region" description="Helical" evidence="8">
    <location>
        <begin position="272"/>
        <end position="290"/>
    </location>
</feature>
<organism evidence="9 10">
    <name type="scientific">Cryptococcus amylolentus CBS 6273</name>
    <dbReference type="NCBI Taxonomy" id="1296118"/>
    <lineage>
        <taxon>Eukaryota</taxon>
        <taxon>Fungi</taxon>
        <taxon>Dikarya</taxon>
        <taxon>Basidiomycota</taxon>
        <taxon>Agaricomycotina</taxon>
        <taxon>Tremellomycetes</taxon>
        <taxon>Tremellales</taxon>
        <taxon>Cryptococcaceae</taxon>
        <taxon>Cryptococcus</taxon>
    </lineage>
</organism>
<dbReference type="Pfam" id="PF06432">
    <property type="entry name" value="GPI2"/>
    <property type="match status" value="1"/>
</dbReference>
<evidence type="ECO:0000313" key="9">
    <source>
        <dbReference type="EMBL" id="ODO09349.1"/>
    </source>
</evidence>
<evidence type="ECO:0000256" key="7">
    <source>
        <dbReference type="ARBA" id="ARBA00023136"/>
    </source>
</evidence>
<dbReference type="OrthoDB" id="196709at2759"/>
<name>A0A1E3K8E1_9TREE</name>
<dbReference type="EMBL" id="MEKH01000004">
    <property type="protein sequence ID" value="ODO09349.1"/>
    <property type="molecule type" value="Genomic_DNA"/>
</dbReference>
<evidence type="ECO:0000256" key="5">
    <source>
        <dbReference type="ARBA" id="ARBA00022692"/>
    </source>
</evidence>
<evidence type="ECO:0000256" key="1">
    <source>
        <dbReference type="ARBA" id="ARBA00004141"/>
    </source>
</evidence>
<evidence type="ECO:0000256" key="8">
    <source>
        <dbReference type="SAM" id="Phobius"/>
    </source>
</evidence>
<dbReference type="PANTHER" id="PTHR12982:SF0">
    <property type="entry name" value="PHOSPHATIDYLINOSITOL N-ACETYLGLUCOSAMINYLTRANSFERASE SUBUNIT C"/>
    <property type="match status" value="1"/>
</dbReference>
<comment type="similarity">
    <text evidence="3">Belongs to the PIGC family.</text>
</comment>
<evidence type="ECO:0000256" key="2">
    <source>
        <dbReference type="ARBA" id="ARBA00004687"/>
    </source>
</evidence>
<dbReference type="PANTHER" id="PTHR12982">
    <property type="entry name" value="PHOSPHATIDYLINOSITOL GLYCAN, CLASS C"/>
    <property type="match status" value="1"/>
</dbReference>
<dbReference type="GO" id="GO:0000506">
    <property type="term" value="C:glycosylphosphatidylinositol-N-acetylglucosaminyltransferase (GPI-GnT) complex"/>
    <property type="evidence" value="ECO:0007669"/>
    <property type="project" value="TreeGrafter"/>
</dbReference>
<dbReference type="Proteomes" id="UP000095149">
    <property type="component" value="Unassembled WGS sequence"/>
</dbReference>
<comment type="pathway">
    <text evidence="2">Glycolipid biosynthesis; glycosylphosphatidylinositol-anchor biosynthesis.</text>
</comment>
<evidence type="ECO:0000256" key="3">
    <source>
        <dbReference type="ARBA" id="ARBA00008321"/>
    </source>
</evidence>
<protein>
    <recommendedName>
        <fullName evidence="11">Phosphatidylinositol glycan, class C</fullName>
    </recommendedName>
</protein>
<dbReference type="GO" id="GO:0006506">
    <property type="term" value="P:GPI anchor biosynthetic process"/>
    <property type="evidence" value="ECO:0007669"/>
    <property type="project" value="UniProtKB-UniPathway"/>
</dbReference>
<sequence>MVPPALAPPISIPTPIQPDPGLPKWEKILWRKQPYADNYVPPDFLAELDDIGEIKVPRPRPSFPALLFAALPITQHISTIAIFLAVLSALLDGRVTPESIGWGCFLGGLVGWGVWQRGWGRWKPREIQDSLIPPPTPIRTLILPPLLLALLSPVLGTLTSATTSDSIWPLAAGLGFVHLLLSDFRTGEDVRIVRRRERNRKRRGSVGWKEIGEEKSLTSSLSLTSALSASVVLASRLPSNAHVFSLILLSVLFFAGWPVVAKSVREAGKGYSLVLTLSTTTLALSLIPSAPTPFPQSSPVHPALASLPALIFLLVLFLVNMVGPAMLWYAWRWKVHRGGGWDVAKVRVRSKQA</sequence>
<comment type="subcellular location">
    <subcellularLocation>
        <location evidence="1">Membrane</location>
        <topology evidence="1">Multi-pass membrane protein</topology>
    </subcellularLocation>
</comment>
<keyword evidence="7 8" id="KW-0472">Membrane</keyword>
<accession>A0A1E3K8E1</accession>
<keyword evidence="4" id="KW-0337">GPI-anchor biosynthesis</keyword>
<dbReference type="PIRSF" id="PIRSF016104">
    <property type="entry name" value="GPI2"/>
    <property type="match status" value="1"/>
</dbReference>
<evidence type="ECO:0000313" key="10">
    <source>
        <dbReference type="Proteomes" id="UP000095149"/>
    </source>
</evidence>
<gene>
    <name evidence="9" type="ORF">I350_02949</name>
</gene>
<reference evidence="9 10" key="1">
    <citation type="submission" date="2016-06" db="EMBL/GenBank/DDBJ databases">
        <title>Evolution of pathogenesis and genome organization in the Tremellales.</title>
        <authorList>
            <person name="Cuomo C."/>
            <person name="Litvintseva A."/>
            <person name="Heitman J."/>
            <person name="Chen Y."/>
            <person name="Sun S."/>
            <person name="Springer D."/>
            <person name="Dromer F."/>
            <person name="Young S."/>
            <person name="Zeng Q."/>
            <person name="Chapman S."/>
            <person name="Gujja S."/>
            <person name="Saif S."/>
            <person name="Birren B."/>
        </authorList>
    </citation>
    <scope>NUCLEOTIDE SEQUENCE [LARGE SCALE GENOMIC DNA]</scope>
    <source>
        <strain evidence="9 10">CBS 6273</strain>
    </source>
</reference>
<evidence type="ECO:0000256" key="6">
    <source>
        <dbReference type="ARBA" id="ARBA00022989"/>
    </source>
</evidence>
<dbReference type="AlphaFoldDB" id="A0A1E3K8E1"/>
<dbReference type="InterPro" id="IPR009450">
    <property type="entry name" value="Plno_GlcNAc_GPI2"/>
</dbReference>
<evidence type="ECO:0008006" key="11">
    <source>
        <dbReference type="Google" id="ProtNLM"/>
    </source>
</evidence>
<keyword evidence="6 8" id="KW-1133">Transmembrane helix</keyword>